<evidence type="ECO:0000256" key="5">
    <source>
        <dbReference type="ARBA" id="ARBA00022840"/>
    </source>
</evidence>
<keyword evidence="3" id="KW-0547">Nucleotide-binding</keyword>
<feature type="region of interest" description="Disordered" evidence="6">
    <location>
        <begin position="112"/>
        <end position="134"/>
    </location>
</feature>
<feature type="domain" description="Protein kinase" evidence="7">
    <location>
        <begin position="156"/>
        <end position="444"/>
    </location>
</feature>
<dbReference type="InterPro" id="IPR051175">
    <property type="entry name" value="CLK_kinases"/>
</dbReference>
<evidence type="ECO:0000256" key="1">
    <source>
        <dbReference type="ARBA" id="ARBA00022527"/>
    </source>
</evidence>
<evidence type="ECO:0000259" key="7">
    <source>
        <dbReference type="PROSITE" id="PS50011"/>
    </source>
</evidence>
<dbReference type="Proteomes" id="UP000265515">
    <property type="component" value="Unassembled WGS sequence"/>
</dbReference>
<organism evidence="8 9">
    <name type="scientific">Chara braunii</name>
    <name type="common">Braun's stonewort</name>
    <dbReference type="NCBI Taxonomy" id="69332"/>
    <lineage>
        <taxon>Eukaryota</taxon>
        <taxon>Viridiplantae</taxon>
        <taxon>Streptophyta</taxon>
        <taxon>Charophyceae</taxon>
        <taxon>Charales</taxon>
        <taxon>Characeae</taxon>
        <taxon>Chara</taxon>
    </lineage>
</organism>
<keyword evidence="2" id="KW-0808">Transferase</keyword>
<dbReference type="PANTHER" id="PTHR45646:SF11">
    <property type="entry name" value="SERINE_THREONINE-PROTEIN KINASE DOA"/>
    <property type="match status" value="1"/>
</dbReference>
<dbReference type="PROSITE" id="PS50011">
    <property type="entry name" value="PROTEIN_KINASE_DOM"/>
    <property type="match status" value="1"/>
</dbReference>
<dbReference type="GO" id="GO:0005634">
    <property type="term" value="C:nucleus"/>
    <property type="evidence" value="ECO:0007669"/>
    <property type="project" value="TreeGrafter"/>
</dbReference>
<dbReference type="Gene3D" id="3.30.200.20">
    <property type="entry name" value="Phosphorylase Kinase, domain 1"/>
    <property type="match status" value="1"/>
</dbReference>
<evidence type="ECO:0000313" key="9">
    <source>
        <dbReference type="Proteomes" id="UP000265515"/>
    </source>
</evidence>
<feature type="region of interest" description="Disordered" evidence="6">
    <location>
        <begin position="57"/>
        <end position="87"/>
    </location>
</feature>
<dbReference type="Gramene" id="GBG63154">
    <property type="protein sequence ID" value="GBG63154"/>
    <property type="gene ID" value="CBR_g36923"/>
</dbReference>
<evidence type="ECO:0000256" key="2">
    <source>
        <dbReference type="ARBA" id="ARBA00022679"/>
    </source>
</evidence>
<dbReference type="STRING" id="69332.A0A388JZC5"/>
<dbReference type="SMART" id="SM00220">
    <property type="entry name" value="S_TKc"/>
    <property type="match status" value="1"/>
</dbReference>
<dbReference type="GO" id="GO:0004674">
    <property type="term" value="F:protein serine/threonine kinase activity"/>
    <property type="evidence" value="ECO:0007669"/>
    <property type="project" value="UniProtKB-KW"/>
</dbReference>
<dbReference type="CDD" id="cd14134">
    <property type="entry name" value="PKc_CLK"/>
    <property type="match status" value="1"/>
</dbReference>
<comment type="caution">
    <text evidence="8">The sequence shown here is derived from an EMBL/GenBank/DDBJ whole genome shotgun (WGS) entry which is preliminary data.</text>
</comment>
<dbReference type="OrthoDB" id="283111at2759"/>
<dbReference type="PANTHER" id="PTHR45646">
    <property type="entry name" value="SERINE/THREONINE-PROTEIN KINASE DOA-RELATED"/>
    <property type="match status" value="1"/>
</dbReference>
<dbReference type="InterPro" id="IPR000719">
    <property type="entry name" value="Prot_kinase_dom"/>
</dbReference>
<dbReference type="SUPFAM" id="SSF56112">
    <property type="entry name" value="Protein kinase-like (PK-like)"/>
    <property type="match status" value="1"/>
</dbReference>
<dbReference type="OMA" id="RHHIQSF"/>
<feature type="compositionally biased region" description="Basic and acidic residues" evidence="6">
    <location>
        <begin position="58"/>
        <end position="77"/>
    </location>
</feature>
<dbReference type="PROSITE" id="PS00108">
    <property type="entry name" value="PROTEIN_KINASE_ST"/>
    <property type="match status" value="1"/>
</dbReference>
<dbReference type="InterPro" id="IPR011009">
    <property type="entry name" value="Kinase-like_dom_sf"/>
</dbReference>
<gene>
    <name evidence="8" type="ORF">CBR_g36923</name>
</gene>
<proteinExistence type="predicted"/>
<keyword evidence="1" id="KW-0723">Serine/threonine-protein kinase</keyword>
<dbReference type="EMBL" id="BFEA01000036">
    <property type="protein sequence ID" value="GBG63154.1"/>
    <property type="molecule type" value="Genomic_DNA"/>
</dbReference>
<dbReference type="AlphaFoldDB" id="A0A388JZC5"/>
<reference evidence="8 9" key="1">
    <citation type="journal article" date="2018" name="Cell">
        <title>The Chara Genome: Secondary Complexity and Implications for Plant Terrestrialization.</title>
        <authorList>
            <person name="Nishiyama T."/>
            <person name="Sakayama H."/>
            <person name="Vries J.D."/>
            <person name="Buschmann H."/>
            <person name="Saint-Marcoux D."/>
            <person name="Ullrich K.K."/>
            <person name="Haas F.B."/>
            <person name="Vanderstraeten L."/>
            <person name="Becker D."/>
            <person name="Lang D."/>
            <person name="Vosolsobe S."/>
            <person name="Rombauts S."/>
            <person name="Wilhelmsson P.K.I."/>
            <person name="Janitza P."/>
            <person name="Kern R."/>
            <person name="Heyl A."/>
            <person name="Rumpler F."/>
            <person name="Villalobos L.I.A.C."/>
            <person name="Clay J.M."/>
            <person name="Skokan R."/>
            <person name="Toyoda A."/>
            <person name="Suzuki Y."/>
            <person name="Kagoshima H."/>
            <person name="Schijlen E."/>
            <person name="Tajeshwar N."/>
            <person name="Catarino B."/>
            <person name="Hetherington A.J."/>
            <person name="Saltykova A."/>
            <person name="Bonnot C."/>
            <person name="Breuninger H."/>
            <person name="Symeonidi A."/>
            <person name="Radhakrishnan G.V."/>
            <person name="Van Nieuwerburgh F."/>
            <person name="Deforce D."/>
            <person name="Chang C."/>
            <person name="Karol K.G."/>
            <person name="Hedrich R."/>
            <person name="Ulvskov P."/>
            <person name="Glockner G."/>
            <person name="Delwiche C.F."/>
            <person name="Petrasek J."/>
            <person name="Van de Peer Y."/>
            <person name="Friml J."/>
            <person name="Beilby M."/>
            <person name="Dolan L."/>
            <person name="Kohara Y."/>
            <person name="Sugano S."/>
            <person name="Fujiyama A."/>
            <person name="Delaux P.-M."/>
            <person name="Quint M."/>
            <person name="TheiBen G."/>
            <person name="Hagemann M."/>
            <person name="Harholt J."/>
            <person name="Dunand C."/>
            <person name="Zachgo S."/>
            <person name="Langdale J."/>
            <person name="Maumus F."/>
            <person name="Straeten D.V.D."/>
            <person name="Gould S.B."/>
            <person name="Rensing S.A."/>
        </authorList>
    </citation>
    <scope>NUCLEOTIDE SEQUENCE [LARGE SCALE GENOMIC DNA]</scope>
    <source>
        <strain evidence="8 9">S276</strain>
    </source>
</reference>
<evidence type="ECO:0000256" key="4">
    <source>
        <dbReference type="ARBA" id="ARBA00022777"/>
    </source>
</evidence>
<keyword evidence="4" id="KW-0418">Kinase</keyword>
<protein>
    <recommendedName>
        <fullName evidence="7">Protein kinase domain-containing protein</fullName>
    </recommendedName>
</protein>
<accession>A0A388JZC5</accession>
<dbReference type="Pfam" id="PF00069">
    <property type="entry name" value="Pkinase"/>
    <property type="match status" value="1"/>
</dbReference>
<dbReference type="GO" id="GO:0005524">
    <property type="term" value="F:ATP binding"/>
    <property type="evidence" value="ECO:0007669"/>
    <property type="project" value="UniProtKB-KW"/>
</dbReference>
<evidence type="ECO:0000256" key="3">
    <source>
        <dbReference type="ARBA" id="ARBA00022741"/>
    </source>
</evidence>
<feature type="compositionally biased region" description="Basic residues" evidence="6">
    <location>
        <begin position="112"/>
        <end position="126"/>
    </location>
</feature>
<keyword evidence="9" id="KW-1185">Reference proteome</keyword>
<evidence type="ECO:0000313" key="8">
    <source>
        <dbReference type="EMBL" id="GBG63154.1"/>
    </source>
</evidence>
<evidence type="ECO:0000256" key="6">
    <source>
        <dbReference type="SAM" id="MobiDB-lite"/>
    </source>
</evidence>
<keyword evidence="5" id="KW-0067">ATP-binding</keyword>
<dbReference type="InterPro" id="IPR008271">
    <property type="entry name" value="Ser/Thr_kinase_AS"/>
</dbReference>
<dbReference type="Gene3D" id="1.10.510.10">
    <property type="entry name" value="Transferase(Phosphotransferase) domain 1"/>
    <property type="match status" value="1"/>
</dbReference>
<name>A0A388JZC5_CHABU</name>
<sequence>MLGYGCLTAKPGGVDLTGASCASSFRLLCRDAADGWNLQLYPNQEQQDVAPAAMMDRGGYESRPEKRARLDDTRQCAEEAQPGYSGRDEYAPVARGGCIPGAPPPTAIAAGVHHHHHHQQNHHHQNGARGASAPWREDDKDGHFVYELAENLTPRYKILSKMGEGTFGRVLECWDREKQEFVAVKVIRNVPKYRDAAMIEIDVLHTLAKHDKTGSRGCVQLKHWFDYRNHVCMVFERLGPSLYDFLRKNNYRPFAIDLVRDFGVQLLEAVAFMHDLSLIHTDLKPENILLVSSEYAKYPEPKASQPGKHFRRVPLSSEIKLIDFGSATFDSHYHCSVVSTRHYRAPEVILGLGWTYPCDLWSVGCILVELVTGDALFQTHENLEHLAMMERVLDRIPVHMIKKADRRSEKYFRQGKELNWPEGAVSRESIRAVKRLPRLKGNLA</sequence>